<feature type="non-terminal residue" evidence="1">
    <location>
        <position position="1"/>
    </location>
</feature>
<dbReference type="EMBL" id="GBHO01031053">
    <property type="protein sequence ID" value="JAG12551.1"/>
    <property type="molecule type" value="Transcribed_RNA"/>
</dbReference>
<protein>
    <submittedName>
        <fullName evidence="1">Laccase-12/13</fullName>
    </submittedName>
</protein>
<sequence length="104" mass="11794">DIQSAQDHGIHGDLITLEEPSPAINVIQPHPPIPQPIRDWWNNRCFDVTTEIHKALQTAVQDCNFAEAKILTETHTEIEVDEVPAQKHDKWCAVKQAYTNCLTD</sequence>
<reference evidence="1" key="2">
    <citation type="submission" date="2014-07" db="EMBL/GenBank/DDBJ databases">
        <authorList>
            <person name="Hull J."/>
        </authorList>
    </citation>
    <scope>NUCLEOTIDE SEQUENCE</scope>
</reference>
<organism evidence="1">
    <name type="scientific">Lygus hesperus</name>
    <name type="common">Western plant bug</name>
    <dbReference type="NCBI Taxonomy" id="30085"/>
    <lineage>
        <taxon>Eukaryota</taxon>
        <taxon>Metazoa</taxon>
        <taxon>Ecdysozoa</taxon>
        <taxon>Arthropoda</taxon>
        <taxon>Hexapoda</taxon>
        <taxon>Insecta</taxon>
        <taxon>Pterygota</taxon>
        <taxon>Neoptera</taxon>
        <taxon>Paraneoptera</taxon>
        <taxon>Hemiptera</taxon>
        <taxon>Heteroptera</taxon>
        <taxon>Panheteroptera</taxon>
        <taxon>Cimicomorpha</taxon>
        <taxon>Miridae</taxon>
        <taxon>Mirini</taxon>
        <taxon>Lygus</taxon>
    </lineage>
</organism>
<accession>A0A0A9WYQ6</accession>
<evidence type="ECO:0000313" key="1">
    <source>
        <dbReference type="EMBL" id="JAG12551.1"/>
    </source>
</evidence>
<gene>
    <name evidence="1" type="primary">LAC12_3</name>
    <name evidence="1" type="ORF">CM83_9109</name>
</gene>
<dbReference type="AlphaFoldDB" id="A0A0A9WYQ6"/>
<name>A0A0A9WYQ6_LYGHE</name>
<reference evidence="1" key="1">
    <citation type="journal article" date="2014" name="PLoS ONE">
        <title>Transcriptome-Based Identification of ABC Transporters in the Western Tarnished Plant Bug Lygus hesperus.</title>
        <authorList>
            <person name="Hull J.J."/>
            <person name="Chaney K."/>
            <person name="Geib S.M."/>
            <person name="Fabrick J.A."/>
            <person name="Brent C.S."/>
            <person name="Walsh D."/>
            <person name="Lavine L.C."/>
        </authorList>
    </citation>
    <scope>NUCLEOTIDE SEQUENCE</scope>
</reference>
<proteinExistence type="predicted"/>